<evidence type="ECO:0000313" key="9">
    <source>
        <dbReference type="EMBL" id="KPJ69901.1"/>
    </source>
</evidence>
<keyword evidence="4" id="KW-0805">Transcription regulation</keyword>
<dbReference type="GO" id="GO:0000976">
    <property type="term" value="F:transcription cis-regulatory region binding"/>
    <property type="evidence" value="ECO:0007669"/>
    <property type="project" value="TreeGrafter"/>
</dbReference>
<dbReference type="EMBL" id="LIZX01000011">
    <property type="protein sequence ID" value="KPJ69901.1"/>
    <property type="molecule type" value="Genomic_DNA"/>
</dbReference>
<keyword evidence="7" id="KW-0479">Metal-binding</keyword>
<evidence type="ECO:0000256" key="7">
    <source>
        <dbReference type="PIRSR" id="PIRSR602481-1"/>
    </source>
</evidence>
<feature type="binding site" evidence="8">
    <location>
        <position position="113"/>
    </location>
    <ligand>
        <name>Fe cation</name>
        <dbReference type="ChEBI" id="CHEBI:24875"/>
    </ligand>
</feature>
<feature type="binding site" evidence="7">
    <location>
        <position position="147"/>
    </location>
    <ligand>
        <name>Zn(2+)</name>
        <dbReference type="ChEBI" id="CHEBI:29105"/>
    </ligand>
</feature>
<reference evidence="9 10" key="1">
    <citation type="journal article" date="2015" name="Microbiome">
        <title>Genomic resolution of linkages in carbon, nitrogen, and sulfur cycling among widespread estuary sediment bacteria.</title>
        <authorList>
            <person name="Baker B.J."/>
            <person name="Lazar C.S."/>
            <person name="Teske A.P."/>
            <person name="Dick G.J."/>
        </authorList>
    </citation>
    <scope>NUCLEOTIDE SEQUENCE [LARGE SCALE GENOMIC DNA]</scope>
    <source>
        <strain evidence="9">DG_54_3</strain>
    </source>
</reference>
<protein>
    <submittedName>
        <fullName evidence="9">Ferric uptake regulation protein</fullName>
    </submittedName>
</protein>
<dbReference type="GO" id="GO:0003700">
    <property type="term" value="F:DNA-binding transcription factor activity"/>
    <property type="evidence" value="ECO:0007669"/>
    <property type="project" value="InterPro"/>
</dbReference>
<dbReference type="Proteomes" id="UP000051861">
    <property type="component" value="Unassembled WGS sequence"/>
</dbReference>
<dbReference type="GO" id="GO:1900376">
    <property type="term" value="P:regulation of secondary metabolite biosynthetic process"/>
    <property type="evidence" value="ECO:0007669"/>
    <property type="project" value="TreeGrafter"/>
</dbReference>
<comment type="similarity">
    <text evidence="1">Belongs to the Fur family.</text>
</comment>
<evidence type="ECO:0000256" key="5">
    <source>
        <dbReference type="ARBA" id="ARBA00023125"/>
    </source>
</evidence>
<feature type="binding site" evidence="7">
    <location>
        <position position="144"/>
    </location>
    <ligand>
        <name>Zn(2+)</name>
        <dbReference type="ChEBI" id="CHEBI:29105"/>
    </ligand>
</feature>
<dbReference type="AlphaFoldDB" id="A0A0S7Y570"/>
<feature type="binding site" evidence="7">
    <location>
        <position position="98"/>
    </location>
    <ligand>
        <name>Zn(2+)</name>
        <dbReference type="ChEBI" id="CHEBI:29105"/>
    </ligand>
</feature>
<dbReference type="InterPro" id="IPR002481">
    <property type="entry name" value="FUR"/>
</dbReference>
<dbReference type="SUPFAM" id="SSF46785">
    <property type="entry name" value="Winged helix' DNA-binding domain"/>
    <property type="match status" value="1"/>
</dbReference>
<keyword evidence="2" id="KW-0678">Repressor</keyword>
<dbReference type="GO" id="GO:0045892">
    <property type="term" value="P:negative regulation of DNA-templated transcription"/>
    <property type="evidence" value="ECO:0007669"/>
    <property type="project" value="TreeGrafter"/>
</dbReference>
<proteinExistence type="inferred from homology"/>
<feature type="binding site" evidence="8">
    <location>
        <position position="136"/>
    </location>
    <ligand>
        <name>Fe cation</name>
        <dbReference type="ChEBI" id="CHEBI:24875"/>
    </ligand>
</feature>
<keyword evidence="5" id="KW-0238">DNA-binding</keyword>
<dbReference type="GO" id="GO:0008270">
    <property type="term" value="F:zinc ion binding"/>
    <property type="evidence" value="ECO:0007669"/>
    <property type="project" value="TreeGrafter"/>
</dbReference>
<accession>A0A0S7Y570</accession>
<dbReference type="CDD" id="cd07153">
    <property type="entry name" value="Fur_like"/>
    <property type="match status" value="1"/>
</dbReference>
<dbReference type="Pfam" id="PF01475">
    <property type="entry name" value="FUR"/>
    <property type="match status" value="1"/>
</dbReference>
<evidence type="ECO:0000256" key="3">
    <source>
        <dbReference type="ARBA" id="ARBA00022833"/>
    </source>
</evidence>
<evidence type="ECO:0000256" key="2">
    <source>
        <dbReference type="ARBA" id="ARBA00022491"/>
    </source>
</evidence>
<evidence type="ECO:0000256" key="8">
    <source>
        <dbReference type="PIRSR" id="PIRSR602481-2"/>
    </source>
</evidence>
<comment type="caution">
    <text evidence="9">The sequence shown here is derived from an EMBL/GenBank/DDBJ whole genome shotgun (WGS) entry which is preliminary data.</text>
</comment>
<dbReference type="InterPro" id="IPR043135">
    <property type="entry name" value="Fur_C"/>
</dbReference>
<feature type="binding site" evidence="8">
    <location>
        <position position="92"/>
    </location>
    <ligand>
        <name>Fe cation</name>
        <dbReference type="ChEBI" id="CHEBI:24875"/>
    </ligand>
</feature>
<gene>
    <name evidence="9" type="ORF">AMJ44_01730</name>
</gene>
<comment type="cofactor">
    <cofactor evidence="8">
        <name>Mn(2+)</name>
        <dbReference type="ChEBI" id="CHEBI:29035"/>
    </cofactor>
    <cofactor evidence="8">
        <name>Fe(2+)</name>
        <dbReference type="ChEBI" id="CHEBI:29033"/>
    </cofactor>
    <text evidence="8">Binds 1 Mn(2+) or Fe(2+) ion per subunit.</text>
</comment>
<dbReference type="InterPro" id="IPR036388">
    <property type="entry name" value="WH-like_DNA-bd_sf"/>
</dbReference>
<dbReference type="Gene3D" id="1.10.10.10">
    <property type="entry name" value="Winged helix-like DNA-binding domain superfamily/Winged helix DNA-binding domain"/>
    <property type="match status" value="1"/>
</dbReference>
<comment type="cofactor">
    <cofactor evidence="7">
        <name>Zn(2+)</name>
        <dbReference type="ChEBI" id="CHEBI:29105"/>
    </cofactor>
    <text evidence="7">Binds 1 zinc ion per subunit.</text>
</comment>
<evidence type="ECO:0000256" key="4">
    <source>
        <dbReference type="ARBA" id="ARBA00023015"/>
    </source>
</evidence>
<evidence type="ECO:0000256" key="1">
    <source>
        <dbReference type="ARBA" id="ARBA00007957"/>
    </source>
</evidence>
<dbReference type="Gene3D" id="3.30.1490.190">
    <property type="match status" value="1"/>
</dbReference>
<sequence>MPGPHKWRHRFQGSVSRWTMPREVILEYLSRTSKHMSAKEIYAHLHRMYPGIGLTTIYRTLDLLVRLGLINKFEFGDGQSRYEFKSDKKKEHHHHLICTKCGKIIDYSNFVEEELQLVKKTEEELAKKYNFAIQDHNIEFLGLCEKCKKASSL</sequence>
<organism evidence="9 10">
    <name type="scientific">candidate division WOR-1 bacterium DG_54_3</name>
    <dbReference type="NCBI Taxonomy" id="1703775"/>
    <lineage>
        <taxon>Bacteria</taxon>
        <taxon>Bacillati</taxon>
        <taxon>Saganbacteria</taxon>
    </lineage>
</organism>
<keyword evidence="8" id="KW-0408">Iron</keyword>
<keyword evidence="6" id="KW-0804">Transcription</keyword>
<evidence type="ECO:0000256" key="6">
    <source>
        <dbReference type="ARBA" id="ARBA00023163"/>
    </source>
</evidence>
<evidence type="ECO:0000313" key="10">
    <source>
        <dbReference type="Proteomes" id="UP000051861"/>
    </source>
</evidence>
<dbReference type="PANTHER" id="PTHR33202:SF7">
    <property type="entry name" value="FERRIC UPTAKE REGULATION PROTEIN"/>
    <property type="match status" value="1"/>
</dbReference>
<dbReference type="PANTHER" id="PTHR33202">
    <property type="entry name" value="ZINC UPTAKE REGULATION PROTEIN"/>
    <property type="match status" value="1"/>
</dbReference>
<name>A0A0S7Y570_UNCSA</name>
<keyword evidence="3 7" id="KW-0862">Zinc</keyword>
<dbReference type="InterPro" id="IPR036390">
    <property type="entry name" value="WH_DNA-bd_sf"/>
</dbReference>
<feature type="binding site" evidence="7">
    <location>
        <position position="101"/>
    </location>
    <ligand>
        <name>Zn(2+)</name>
        <dbReference type="ChEBI" id="CHEBI:29105"/>
    </ligand>
</feature>